<gene>
    <name evidence="1" type="ORF">PDJAM_G00111400</name>
</gene>
<protein>
    <submittedName>
        <fullName evidence="1">Uncharacterized protein</fullName>
    </submittedName>
</protein>
<evidence type="ECO:0000313" key="2">
    <source>
        <dbReference type="Proteomes" id="UP000830395"/>
    </source>
</evidence>
<proteinExistence type="predicted"/>
<accession>A0ACC5Y2K6</accession>
<organism evidence="1 2">
    <name type="scientific">Pangasius djambal</name>
    <dbReference type="NCBI Taxonomy" id="1691987"/>
    <lineage>
        <taxon>Eukaryota</taxon>
        <taxon>Metazoa</taxon>
        <taxon>Chordata</taxon>
        <taxon>Craniata</taxon>
        <taxon>Vertebrata</taxon>
        <taxon>Euteleostomi</taxon>
        <taxon>Actinopterygii</taxon>
        <taxon>Neopterygii</taxon>
        <taxon>Teleostei</taxon>
        <taxon>Ostariophysi</taxon>
        <taxon>Siluriformes</taxon>
        <taxon>Pangasiidae</taxon>
        <taxon>Pangasius</taxon>
    </lineage>
</organism>
<dbReference type="Proteomes" id="UP000830395">
    <property type="component" value="Chromosome 2"/>
</dbReference>
<sequence>MLLVVRMRRKPIVGCRLQITSSANTHSSDSSSEEDSAFSRSSSMMRLWISIIGRRCCITVMKQAVFLDAEEWKS</sequence>
<dbReference type="EMBL" id="CM040976">
    <property type="protein sequence ID" value="MCJ8729818.1"/>
    <property type="molecule type" value="Genomic_DNA"/>
</dbReference>
<evidence type="ECO:0000313" key="1">
    <source>
        <dbReference type="EMBL" id="MCJ8729818.1"/>
    </source>
</evidence>
<comment type="caution">
    <text evidence="1">The sequence shown here is derived from an EMBL/GenBank/DDBJ whole genome shotgun (WGS) entry which is preliminary data.</text>
</comment>
<keyword evidence="2" id="KW-1185">Reference proteome</keyword>
<name>A0ACC5Y2K6_9TELE</name>
<reference evidence="1" key="1">
    <citation type="submission" date="2020-02" db="EMBL/GenBank/DDBJ databases">
        <title>Genome sequencing of the panga catfish, Pangasius djambal.</title>
        <authorList>
            <person name="Wen M."/>
            <person name="Zahm M."/>
            <person name="Roques C."/>
            <person name="Cabau C."/>
            <person name="Klopp C."/>
            <person name="Donnadieu C."/>
            <person name="Jouanno E."/>
            <person name="Avarre J.-C."/>
            <person name="Campet M."/>
            <person name="Ha T."/>
            <person name="Dugue R."/>
            <person name="Lampietro C."/>
            <person name="Louis A."/>
            <person name="Herpin A."/>
            <person name="Echchiki A."/>
            <person name="Berthelot C."/>
            <person name="Parey E."/>
            <person name="Roest-Crollius H."/>
            <person name="Braasch I."/>
            <person name="Postlethwait J.H."/>
            <person name="Bobe J."/>
            <person name="Montfort J."/>
            <person name="Bouchez O."/>
            <person name="Begum T."/>
            <person name="Schartl M."/>
            <person name="Gustiano R."/>
            <person name="Guiguen Y."/>
        </authorList>
    </citation>
    <scope>NUCLEOTIDE SEQUENCE</scope>
    <source>
        <strain evidence="1">Pdj_M5554</strain>
    </source>
</reference>